<gene>
    <name evidence="3" type="ORF">C0Q70_15692</name>
</gene>
<proteinExistence type="predicted"/>
<dbReference type="OMA" id="LANDCEM"/>
<evidence type="ECO:0000313" key="4">
    <source>
        <dbReference type="Proteomes" id="UP000245119"/>
    </source>
</evidence>
<feature type="domain" description="PDZ" evidence="2">
    <location>
        <begin position="310"/>
        <end position="393"/>
    </location>
</feature>
<dbReference type="CDD" id="cd00136">
    <property type="entry name" value="PDZ_canonical"/>
    <property type="match status" value="2"/>
</dbReference>
<dbReference type="GO" id="GO:0007165">
    <property type="term" value="P:signal transduction"/>
    <property type="evidence" value="ECO:0007669"/>
    <property type="project" value="InterPro"/>
</dbReference>
<dbReference type="InterPro" id="IPR036034">
    <property type="entry name" value="PDZ_sf"/>
</dbReference>
<feature type="domain" description="PDZ" evidence="2">
    <location>
        <begin position="29"/>
        <end position="100"/>
    </location>
</feature>
<feature type="region of interest" description="Disordered" evidence="1">
    <location>
        <begin position="124"/>
        <end position="189"/>
    </location>
</feature>
<dbReference type="EMBL" id="PZQS01000009">
    <property type="protein sequence ID" value="PVD25194.1"/>
    <property type="molecule type" value="Genomic_DNA"/>
</dbReference>
<feature type="region of interest" description="Disordered" evidence="1">
    <location>
        <begin position="227"/>
        <end position="264"/>
    </location>
</feature>
<dbReference type="OrthoDB" id="6051850at2759"/>
<comment type="caution">
    <text evidence="3">The sequence shown here is derived from an EMBL/GenBank/DDBJ whole genome shotgun (WGS) entry which is preliminary data.</text>
</comment>
<accession>A0A2T7NVL3</accession>
<dbReference type="Pfam" id="PF00595">
    <property type="entry name" value="PDZ"/>
    <property type="match status" value="1"/>
</dbReference>
<name>A0A2T7NVL3_POMCA</name>
<feature type="compositionally biased region" description="Low complexity" evidence="1">
    <location>
        <begin position="126"/>
        <end position="142"/>
    </location>
</feature>
<keyword evidence="4" id="KW-1185">Reference proteome</keyword>
<feature type="region of interest" description="Disordered" evidence="1">
    <location>
        <begin position="416"/>
        <end position="438"/>
    </location>
</feature>
<dbReference type="SUPFAM" id="SSF47986">
    <property type="entry name" value="DEATH domain"/>
    <property type="match status" value="1"/>
</dbReference>
<dbReference type="SUPFAM" id="SSF50156">
    <property type="entry name" value="PDZ domain-like"/>
    <property type="match status" value="2"/>
</dbReference>
<organism evidence="3 4">
    <name type="scientific">Pomacea canaliculata</name>
    <name type="common">Golden apple snail</name>
    <dbReference type="NCBI Taxonomy" id="400727"/>
    <lineage>
        <taxon>Eukaryota</taxon>
        <taxon>Metazoa</taxon>
        <taxon>Spiralia</taxon>
        <taxon>Lophotrochozoa</taxon>
        <taxon>Mollusca</taxon>
        <taxon>Gastropoda</taxon>
        <taxon>Caenogastropoda</taxon>
        <taxon>Architaenioglossa</taxon>
        <taxon>Ampullarioidea</taxon>
        <taxon>Ampullariidae</taxon>
        <taxon>Pomacea</taxon>
    </lineage>
</organism>
<dbReference type="SMART" id="SM00228">
    <property type="entry name" value="PDZ"/>
    <property type="match status" value="2"/>
</dbReference>
<evidence type="ECO:0000259" key="2">
    <source>
        <dbReference type="PROSITE" id="PS50106"/>
    </source>
</evidence>
<feature type="compositionally biased region" description="Low complexity" evidence="1">
    <location>
        <begin position="417"/>
        <end position="431"/>
    </location>
</feature>
<evidence type="ECO:0000256" key="1">
    <source>
        <dbReference type="SAM" id="MobiDB-lite"/>
    </source>
</evidence>
<dbReference type="Proteomes" id="UP000245119">
    <property type="component" value="Linkage Group LG9"/>
</dbReference>
<dbReference type="PROSITE" id="PS50106">
    <property type="entry name" value="PDZ"/>
    <property type="match status" value="2"/>
</dbReference>
<dbReference type="AlphaFoldDB" id="A0A2T7NVL3"/>
<dbReference type="Pfam" id="PF00531">
    <property type="entry name" value="Death"/>
    <property type="match status" value="1"/>
</dbReference>
<dbReference type="InterPro" id="IPR000488">
    <property type="entry name" value="Death_dom"/>
</dbReference>
<dbReference type="InterPro" id="IPR001478">
    <property type="entry name" value="PDZ"/>
</dbReference>
<sequence length="1124" mass="123320">MGLPNESIKYLRQQLQCHPVSLQWEKPKTILVRRGASGKFGFHFKTFQCGPNETATVVVLVKEDCITEGSLQLCDRIVSVDGVSVTSYSEENVRRLLSQTSASKVSLLVSAMSKANPHTQVKRFLSINSGTSRNSSSASLSSTERPVVKRFAKSNSTETEKSAEAGENTPLLPLGGHSQNSGDHQSGCRAEATCVSKGLPSGKQTQLLSKKMSNEIKIHDIVCVVQESDSPPRTQTLPSSTTSSNPHPTSSSTTSSESFFVERGKRGDRSAESLGVEVCSLPSCNIQTCLWHKFVLGFPQYVIWDPFTKTFELNKNGSTSFGFKFKVKKHDGPPGEVFALVTEILPGGAAWKQLLPGDWIRSVNGTAVNSAEEAFGHDFRSCSSLRLVIQRPAGLLQQGAARLKQQADAMENALHFPSSSSSSRLMSPTSPKVSQGSLSTMSASNWMQTSDEHIPLNTLGSPNLCRSSSAVDRCTLTKVRVIVCGNRAGDLVRGLMENCGSMVNGGANIQCFQLSMQLAKDKKVKIHTWPEPSVAIMQEHSSVPSQYSGSRAGQDWGSAPDSLNLELCIISDENFFHHCAASLFTTNILLLLTFDVVKMQNQSEREMARLAALIHTAHACSTFSGCSASMHLYGMLSGAQPVVSAEEVQALFYVTQAGSQLLERFELSPPDIASPCCAAHMASVRYHLFQWCRILSEQCMVVSQVPALLDALLSFPNLQATLGDLKDMLDGTAPEVGHQRLPDIIKDLTATGNLIPYRRCQEVGESQEEYLLPFNIMLALGQLFTKNNFDGLTPSCRQKWFKLLSDARISPSDLSDILEVGTTGSRLTPQILVHLGVIFPFRPVARVTPRDSGFGEDAVEYVVPYFLVDQQMQPLEKNFVVQLQAPVPWRVYFDGLSKLSMHPSVLELNLCGLFTCFVTTSSLQLCLQFQKSVNRLQISASKGDGKSKRSITLQEIKQLLDIFIPPHVHFTVQHVDTQTSSSDSVITSVMSDVQKLPFVAGNEDTHCKQRLFEAEPTDPPINPQTENKFDVPLRSLNWSTLKSVALCLNKEMTTCCNWKDVAEHAGKTVDEICGYEGVSASELPAMIFLKEWSASATVQQLLDILEAIERPDAQDIILNSFRNK</sequence>
<dbReference type="InterPro" id="IPR011029">
    <property type="entry name" value="DEATH-like_dom_sf"/>
</dbReference>
<evidence type="ECO:0000313" key="3">
    <source>
        <dbReference type="EMBL" id="PVD25194.1"/>
    </source>
</evidence>
<reference evidence="3 4" key="1">
    <citation type="submission" date="2018-04" db="EMBL/GenBank/DDBJ databases">
        <title>The genome of golden apple snail Pomacea canaliculata provides insight into stress tolerance and invasive adaptation.</title>
        <authorList>
            <person name="Liu C."/>
            <person name="Liu B."/>
            <person name="Ren Y."/>
            <person name="Zhang Y."/>
            <person name="Wang H."/>
            <person name="Li S."/>
            <person name="Jiang F."/>
            <person name="Yin L."/>
            <person name="Zhang G."/>
            <person name="Qian W."/>
            <person name="Fan W."/>
        </authorList>
    </citation>
    <scope>NUCLEOTIDE SEQUENCE [LARGE SCALE GENOMIC DNA]</scope>
    <source>
        <strain evidence="3">SZHN2017</strain>
        <tissue evidence="3">Muscle</tissue>
    </source>
</reference>
<dbReference type="Gene3D" id="2.30.42.10">
    <property type="match status" value="2"/>
</dbReference>
<protein>
    <recommendedName>
        <fullName evidence="2">PDZ domain-containing protein</fullName>
    </recommendedName>
</protein>
<dbReference type="Gene3D" id="1.10.533.10">
    <property type="entry name" value="Death Domain, Fas"/>
    <property type="match status" value="1"/>
</dbReference>
<feature type="compositionally biased region" description="Low complexity" evidence="1">
    <location>
        <begin position="231"/>
        <end position="258"/>
    </location>
</feature>